<keyword evidence="11" id="KW-0539">Nucleus</keyword>
<keyword evidence="4 11" id="KW-0963">Cytoplasm</keyword>
<dbReference type="GO" id="GO:0016485">
    <property type="term" value="P:protein processing"/>
    <property type="evidence" value="ECO:0007669"/>
    <property type="project" value="TreeGrafter"/>
</dbReference>
<keyword evidence="6 11" id="KW-0378">Hydrolase</keyword>
<dbReference type="InterPro" id="IPR005078">
    <property type="entry name" value="Peptidase_C54"/>
</dbReference>
<dbReference type="EC" id="3.4.22.-" evidence="11"/>
<dbReference type="InterPro" id="IPR046792">
    <property type="entry name" value="Peptidase_C54_cat"/>
</dbReference>
<comment type="catalytic activity">
    <reaction evidence="10">
        <text>[protein]-C-terminal L-amino acid-glycyl-phosphatidylethanolamide + H2O = [protein]-C-terminal L-amino acid-glycine + a 1,2-diacyl-sn-glycero-3-phosphoethanolamine</text>
        <dbReference type="Rhea" id="RHEA:67548"/>
        <dbReference type="Rhea" id="RHEA-COMP:17323"/>
        <dbReference type="Rhea" id="RHEA-COMP:17324"/>
        <dbReference type="ChEBI" id="CHEBI:15377"/>
        <dbReference type="ChEBI" id="CHEBI:64612"/>
        <dbReference type="ChEBI" id="CHEBI:172940"/>
        <dbReference type="ChEBI" id="CHEBI:172941"/>
    </reaction>
    <physiologicalReaction direction="left-to-right" evidence="10">
        <dbReference type="Rhea" id="RHEA:67549"/>
    </physiologicalReaction>
</comment>
<dbReference type="EMBL" id="JAADJZ010000043">
    <property type="protein sequence ID" value="KAF2864637.1"/>
    <property type="molecule type" value="Genomic_DNA"/>
</dbReference>
<keyword evidence="9" id="KW-0072">Autophagy</keyword>
<evidence type="ECO:0000256" key="3">
    <source>
        <dbReference type="ARBA" id="ARBA00022448"/>
    </source>
</evidence>
<evidence type="ECO:0000256" key="4">
    <source>
        <dbReference type="ARBA" id="ARBA00022490"/>
    </source>
</evidence>
<dbReference type="Proteomes" id="UP000481861">
    <property type="component" value="Unassembled WGS sequence"/>
</dbReference>
<evidence type="ECO:0000313" key="14">
    <source>
        <dbReference type="EMBL" id="KAF2864637.1"/>
    </source>
</evidence>
<evidence type="ECO:0000256" key="11">
    <source>
        <dbReference type="RuleBase" id="RU363115"/>
    </source>
</evidence>
<dbReference type="GO" id="GO:0035973">
    <property type="term" value="P:aggrephagy"/>
    <property type="evidence" value="ECO:0007669"/>
    <property type="project" value="TreeGrafter"/>
</dbReference>
<organism evidence="14 15">
    <name type="scientific">Massariosphaeria phaeospora</name>
    <dbReference type="NCBI Taxonomy" id="100035"/>
    <lineage>
        <taxon>Eukaryota</taxon>
        <taxon>Fungi</taxon>
        <taxon>Dikarya</taxon>
        <taxon>Ascomycota</taxon>
        <taxon>Pezizomycotina</taxon>
        <taxon>Dothideomycetes</taxon>
        <taxon>Pleosporomycetidae</taxon>
        <taxon>Pleosporales</taxon>
        <taxon>Pleosporales incertae sedis</taxon>
        <taxon>Massariosphaeria</taxon>
    </lineage>
</organism>
<dbReference type="GO" id="GO:0000407">
    <property type="term" value="C:phagophore assembly site"/>
    <property type="evidence" value="ECO:0007669"/>
    <property type="project" value="UniProtKB-SubCell"/>
</dbReference>
<dbReference type="GO" id="GO:0019786">
    <property type="term" value="F:protein-phosphatidylethanolamide deconjugating activity"/>
    <property type="evidence" value="ECO:0007669"/>
    <property type="project" value="InterPro"/>
</dbReference>
<dbReference type="PANTHER" id="PTHR22624:SF49">
    <property type="entry name" value="CYSTEINE PROTEASE"/>
    <property type="match status" value="1"/>
</dbReference>
<keyword evidence="15" id="KW-1185">Reference proteome</keyword>
<keyword evidence="8" id="KW-0653">Protein transport</keyword>
<dbReference type="GO" id="GO:0034727">
    <property type="term" value="P:piecemeal microautophagy of the nucleus"/>
    <property type="evidence" value="ECO:0007669"/>
    <property type="project" value="TreeGrafter"/>
</dbReference>
<dbReference type="GO" id="GO:0005634">
    <property type="term" value="C:nucleus"/>
    <property type="evidence" value="ECO:0007669"/>
    <property type="project" value="UniProtKB-SubCell"/>
</dbReference>
<comment type="function">
    <text evidence="11">Required for selective autophagic degradation of the nucleus (nucleophagy) as well as for mitophagy which contributes to regulate mitochondrial quantity and quality by eliminating the mitochondria to a basal level to fulfill cellular energy requirements and preventing excess ROS production.</text>
</comment>
<sequence length="428" mass="47509">MNEFERVGRHIVRTFYDPLPANDSDAPIWCLGQQYDPKQAPPKATPPETPKAPSAASTAQTERTGGAEDDSWILEGSERKEAANGEDPRQYGGWPHSFLDDFESRLWMTYRSGFAPIQKSQDPKATAAMSFRVRMQNLAQSAFSSDSGFGCMIRSGQCILANALLCLQLGREWRLAEPTPNHNERPVVSLFADDSKAPFSIHRFVQHGAAVCGKYPGEWFGPSATARCIQDLVRDYKEAGLRVYMSGDGADVYEDSLRQVATDGDGVFQPTLILVGTRLGIDKITPVYWEALKSALQMKQSIGIAGGRPSASHYFVGTQGNFFFYLDPHTTRPLIPCEPTPEDLATCHTRRLRRIEIREMDPSMLIAFLVRDEADFEKWKEGVVSVQGKAIVHVSKSAPEPRGAEREGAVDEVESFDEREDEDGDAVL</sequence>
<dbReference type="PANTHER" id="PTHR22624">
    <property type="entry name" value="CYSTEINE PROTEASE ATG4"/>
    <property type="match status" value="1"/>
</dbReference>
<dbReference type="Pfam" id="PF03416">
    <property type="entry name" value="Peptidase_C54"/>
    <property type="match status" value="1"/>
</dbReference>
<dbReference type="SUPFAM" id="SSF54001">
    <property type="entry name" value="Cysteine proteinases"/>
    <property type="match status" value="1"/>
</dbReference>
<name>A0A7C8HY61_9PLEO</name>
<accession>A0A7C8HY61</accession>
<comment type="subcellular location">
    <subcellularLocation>
        <location evidence="11">Nucleus</location>
    </subcellularLocation>
    <subcellularLocation>
        <location evidence="11">Cytoplasm</location>
    </subcellularLocation>
    <subcellularLocation>
        <location evidence="1">Preautophagosomal structure</location>
    </subcellularLocation>
</comment>
<feature type="domain" description="Peptidase C54 catalytic" evidence="13">
    <location>
        <begin position="96"/>
        <end position="381"/>
    </location>
</feature>
<evidence type="ECO:0000256" key="6">
    <source>
        <dbReference type="ARBA" id="ARBA00022801"/>
    </source>
</evidence>
<feature type="compositionally biased region" description="Acidic residues" evidence="12">
    <location>
        <begin position="410"/>
        <end position="428"/>
    </location>
</feature>
<evidence type="ECO:0000313" key="15">
    <source>
        <dbReference type="Proteomes" id="UP000481861"/>
    </source>
</evidence>
<dbReference type="GO" id="GO:0004197">
    <property type="term" value="F:cysteine-type endopeptidase activity"/>
    <property type="evidence" value="ECO:0007669"/>
    <property type="project" value="TreeGrafter"/>
</dbReference>
<feature type="region of interest" description="Disordered" evidence="12">
    <location>
        <begin position="32"/>
        <end position="74"/>
    </location>
</feature>
<evidence type="ECO:0000256" key="2">
    <source>
        <dbReference type="ARBA" id="ARBA00010958"/>
    </source>
</evidence>
<feature type="compositionally biased region" description="Low complexity" evidence="12">
    <location>
        <begin position="51"/>
        <end position="61"/>
    </location>
</feature>
<gene>
    <name evidence="14" type="ORF">BDV95DRAFT_293696</name>
</gene>
<proteinExistence type="inferred from homology"/>
<dbReference type="OrthoDB" id="2960936at2759"/>
<keyword evidence="3" id="KW-0813">Transport</keyword>
<evidence type="ECO:0000256" key="8">
    <source>
        <dbReference type="ARBA" id="ARBA00022927"/>
    </source>
</evidence>
<keyword evidence="7" id="KW-0788">Thiol protease</keyword>
<comment type="caution">
    <text evidence="14">The sequence shown here is derived from an EMBL/GenBank/DDBJ whole genome shotgun (WGS) entry which is preliminary data.</text>
</comment>
<evidence type="ECO:0000256" key="1">
    <source>
        <dbReference type="ARBA" id="ARBA00004329"/>
    </source>
</evidence>
<evidence type="ECO:0000256" key="5">
    <source>
        <dbReference type="ARBA" id="ARBA00022670"/>
    </source>
</evidence>
<reference evidence="14 15" key="1">
    <citation type="submission" date="2020-01" db="EMBL/GenBank/DDBJ databases">
        <authorList>
            <consortium name="DOE Joint Genome Institute"/>
            <person name="Haridas S."/>
            <person name="Albert R."/>
            <person name="Binder M."/>
            <person name="Bloem J."/>
            <person name="Labutti K."/>
            <person name="Salamov A."/>
            <person name="Andreopoulos B."/>
            <person name="Baker S.E."/>
            <person name="Barry K."/>
            <person name="Bills G."/>
            <person name="Bluhm B.H."/>
            <person name="Cannon C."/>
            <person name="Castanera R."/>
            <person name="Culley D.E."/>
            <person name="Daum C."/>
            <person name="Ezra D."/>
            <person name="Gonzalez J.B."/>
            <person name="Henrissat B."/>
            <person name="Kuo A."/>
            <person name="Liang C."/>
            <person name="Lipzen A."/>
            <person name="Lutzoni F."/>
            <person name="Magnuson J."/>
            <person name="Mondo S."/>
            <person name="Nolan M."/>
            <person name="Ohm R."/>
            <person name="Pangilinan J."/>
            <person name="Park H.-J.H."/>
            <person name="Ramirez L."/>
            <person name="Alfaro M."/>
            <person name="Sun H."/>
            <person name="Tritt A."/>
            <person name="Yoshinaga Y."/>
            <person name="Zwiers L.-H.L."/>
            <person name="Turgeon B.G."/>
            <person name="Goodwin S.B."/>
            <person name="Spatafora J.W."/>
            <person name="Crous P.W."/>
            <person name="Grigoriev I.V."/>
        </authorList>
    </citation>
    <scope>NUCLEOTIDE SEQUENCE [LARGE SCALE GENOMIC DNA]</scope>
    <source>
        <strain evidence="14 15">CBS 611.86</strain>
    </source>
</reference>
<feature type="compositionally biased region" description="Pro residues" evidence="12">
    <location>
        <begin position="39"/>
        <end position="50"/>
    </location>
</feature>
<dbReference type="AlphaFoldDB" id="A0A7C8HY61"/>
<evidence type="ECO:0000256" key="12">
    <source>
        <dbReference type="SAM" id="MobiDB-lite"/>
    </source>
</evidence>
<feature type="region of interest" description="Disordered" evidence="12">
    <location>
        <begin position="394"/>
        <end position="428"/>
    </location>
</feature>
<dbReference type="GO" id="GO:0000423">
    <property type="term" value="P:mitophagy"/>
    <property type="evidence" value="ECO:0007669"/>
    <property type="project" value="TreeGrafter"/>
</dbReference>
<dbReference type="GO" id="GO:0015031">
    <property type="term" value="P:protein transport"/>
    <property type="evidence" value="ECO:0007669"/>
    <property type="project" value="UniProtKB-KW"/>
</dbReference>
<evidence type="ECO:0000256" key="9">
    <source>
        <dbReference type="ARBA" id="ARBA00023006"/>
    </source>
</evidence>
<protein>
    <recommendedName>
        <fullName evidence="11">Cysteine protease</fullName>
        <ecNumber evidence="11">3.4.22.-</ecNumber>
    </recommendedName>
</protein>
<evidence type="ECO:0000256" key="7">
    <source>
        <dbReference type="ARBA" id="ARBA00022807"/>
    </source>
</evidence>
<dbReference type="InterPro" id="IPR038765">
    <property type="entry name" value="Papain-like_cys_pep_sf"/>
</dbReference>
<dbReference type="GO" id="GO:0000045">
    <property type="term" value="P:autophagosome assembly"/>
    <property type="evidence" value="ECO:0007669"/>
    <property type="project" value="TreeGrafter"/>
</dbReference>
<keyword evidence="5 11" id="KW-0645">Protease</keyword>
<evidence type="ECO:0000259" key="13">
    <source>
        <dbReference type="Pfam" id="PF03416"/>
    </source>
</evidence>
<evidence type="ECO:0000256" key="10">
    <source>
        <dbReference type="ARBA" id="ARBA00029362"/>
    </source>
</evidence>
<comment type="similarity">
    <text evidence="2 11">Belongs to the peptidase C54 family.</text>
</comment>